<evidence type="ECO:0000256" key="22">
    <source>
        <dbReference type="ARBA" id="ARBA00048679"/>
    </source>
</evidence>
<evidence type="ECO:0000256" key="5">
    <source>
        <dbReference type="ARBA" id="ARBA00012513"/>
    </source>
</evidence>
<keyword evidence="7" id="KW-0723">Serine/threonine-protein kinase</keyword>
<dbReference type="FunFam" id="3.30.200.20:FF:000432">
    <property type="entry name" value="LRR receptor-like serine/threonine-protein kinase EFR"/>
    <property type="match status" value="1"/>
</dbReference>
<evidence type="ECO:0000256" key="8">
    <source>
        <dbReference type="ARBA" id="ARBA00022553"/>
    </source>
</evidence>
<evidence type="ECO:0000256" key="3">
    <source>
        <dbReference type="ARBA" id="ARBA00004479"/>
    </source>
</evidence>
<dbReference type="InterPro" id="IPR001611">
    <property type="entry name" value="Leu-rich_rpt"/>
</dbReference>
<dbReference type="Pfam" id="PF00560">
    <property type="entry name" value="LRR_1"/>
    <property type="match status" value="7"/>
</dbReference>
<dbReference type="RefSeq" id="XP_039117746.1">
    <property type="nucleotide sequence ID" value="XM_039261812.1"/>
</dbReference>
<dbReference type="GO" id="GO:0005886">
    <property type="term" value="C:plasma membrane"/>
    <property type="evidence" value="ECO:0007669"/>
    <property type="project" value="UniProtKB-SubCell"/>
</dbReference>
<dbReference type="FunFam" id="3.80.10.10:FF:000101">
    <property type="entry name" value="LRR receptor-like serine/threonine-protein kinase ERECTA"/>
    <property type="match status" value="1"/>
</dbReference>
<keyword evidence="18 27" id="KW-0472">Membrane</keyword>
<keyword evidence="13" id="KW-0677">Repeat</keyword>
<dbReference type="Gene3D" id="1.10.510.10">
    <property type="entry name" value="Transferase(Phosphotransferase) domain 1"/>
    <property type="match status" value="1"/>
</dbReference>
<keyword evidence="12" id="KW-0732">Signal</keyword>
<dbReference type="EC" id="2.7.11.1" evidence="5"/>
<dbReference type="InterPro" id="IPR017441">
    <property type="entry name" value="Protein_kinase_ATP_BS"/>
</dbReference>
<evidence type="ECO:0000256" key="6">
    <source>
        <dbReference type="ARBA" id="ARBA00022475"/>
    </source>
</evidence>
<comment type="subcellular location">
    <subcellularLocation>
        <location evidence="1">Cell membrane</location>
        <topology evidence="1">Single-pass membrane protein</topology>
    </subcellularLocation>
    <subcellularLocation>
        <location evidence="2">Endoplasmic reticulum membrane</location>
        <topology evidence="2">Single-pass membrane protein</topology>
    </subcellularLocation>
    <subcellularLocation>
        <location evidence="3">Membrane</location>
        <topology evidence="3">Single-pass type I membrane protein</topology>
    </subcellularLocation>
</comment>
<keyword evidence="29" id="KW-1185">Reference proteome</keyword>
<evidence type="ECO:0000256" key="17">
    <source>
        <dbReference type="ARBA" id="ARBA00022989"/>
    </source>
</evidence>
<feature type="transmembrane region" description="Helical" evidence="27">
    <location>
        <begin position="662"/>
        <end position="686"/>
    </location>
</feature>
<dbReference type="InterPro" id="IPR008271">
    <property type="entry name" value="Ser/Thr_kinase_AS"/>
</dbReference>
<keyword evidence="8" id="KW-0597">Phosphoprotein</keyword>
<dbReference type="SMART" id="SM00369">
    <property type="entry name" value="LRR_TYP"/>
    <property type="match status" value="9"/>
</dbReference>
<dbReference type="PANTHER" id="PTHR27008:SF499">
    <property type="entry name" value="OS06G0581500 PROTEIN"/>
    <property type="match status" value="1"/>
</dbReference>
<evidence type="ECO:0000256" key="2">
    <source>
        <dbReference type="ARBA" id="ARBA00004389"/>
    </source>
</evidence>
<dbReference type="SMART" id="SM00220">
    <property type="entry name" value="S_TKc"/>
    <property type="match status" value="1"/>
</dbReference>
<keyword evidence="17 27" id="KW-1133">Transmembrane helix</keyword>
<feature type="binding site" evidence="26">
    <location>
        <position position="751"/>
    </location>
    <ligand>
        <name>ATP</name>
        <dbReference type="ChEBI" id="CHEBI:30616"/>
    </ligand>
</feature>
<evidence type="ECO:0000313" key="30">
    <source>
        <dbReference type="RefSeq" id="XP_039117746.1"/>
    </source>
</evidence>
<dbReference type="FunFam" id="3.80.10.10:FF:000288">
    <property type="entry name" value="LRR receptor-like serine/threonine-protein kinase EFR"/>
    <property type="match status" value="1"/>
</dbReference>
<dbReference type="InterPro" id="IPR001245">
    <property type="entry name" value="Ser-Thr/Tyr_kinase_cat_dom"/>
</dbReference>
<evidence type="ECO:0000256" key="11">
    <source>
        <dbReference type="ARBA" id="ARBA00022692"/>
    </source>
</evidence>
<evidence type="ECO:0000256" key="23">
    <source>
        <dbReference type="ARBA" id="ARBA00054320"/>
    </source>
</evidence>
<dbReference type="InterPro" id="IPR000719">
    <property type="entry name" value="Prot_kinase_dom"/>
</dbReference>
<dbReference type="PROSITE" id="PS50011">
    <property type="entry name" value="PROTEIN_KINASE_DOM"/>
    <property type="match status" value="1"/>
</dbReference>
<evidence type="ECO:0000256" key="12">
    <source>
        <dbReference type="ARBA" id="ARBA00022729"/>
    </source>
</evidence>
<comment type="similarity">
    <text evidence="4">Belongs to the protein kinase superfamily. Ser/Thr protein kinase family.</text>
</comment>
<keyword evidence="11 27" id="KW-0812">Transmembrane</keyword>
<keyword evidence="19" id="KW-0675">Receptor</keyword>
<dbReference type="Gene3D" id="3.30.200.20">
    <property type="entry name" value="Phosphorylase Kinase, domain 1"/>
    <property type="match status" value="1"/>
</dbReference>
<dbReference type="InterPro" id="IPR013210">
    <property type="entry name" value="LRR_N_plant-typ"/>
</dbReference>
<keyword evidence="6" id="KW-1003">Cell membrane</keyword>
<keyword evidence="9" id="KW-0433">Leucine-rich repeat</keyword>
<comment type="function">
    <text evidence="23">Receptor kinase that detects X.oryzae pv. oryzae protein Ax21 to promote innate immunity. Following X.oryzae pv. oryzae protein Ax21 detection, undergoes cleavage, releasing the processed protein kinase Xa21 chain.</text>
</comment>
<dbReference type="CDD" id="cd14066">
    <property type="entry name" value="STKc_IRAK"/>
    <property type="match status" value="1"/>
</dbReference>
<evidence type="ECO:0000256" key="9">
    <source>
        <dbReference type="ARBA" id="ARBA00022614"/>
    </source>
</evidence>
<comment type="catalytic activity">
    <reaction evidence="22">
        <text>L-seryl-[protein] + ATP = O-phospho-L-seryl-[protein] + ADP + H(+)</text>
        <dbReference type="Rhea" id="RHEA:17989"/>
        <dbReference type="Rhea" id="RHEA-COMP:9863"/>
        <dbReference type="Rhea" id="RHEA-COMP:11604"/>
        <dbReference type="ChEBI" id="CHEBI:15378"/>
        <dbReference type="ChEBI" id="CHEBI:29999"/>
        <dbReference type="ChEBI" id="CHEBI:30616"/>
        <dbReference type="ChEBI" id="CHEBI:83421"/>
        <dbReference type="ChEBI" id="CHEBI:456216"/>
        <dbReference type="EC" id="2.7.11.1"/>
    </reaction>
</comment>
<evidence type="ECO:0000256" key="1">
    <source>
        <dbReference type="ARBA" id="ARBA00004162"/>
    </source>
</evidence>
<evidence type="ECO:0000256" key="25">
    <source>
        <dbReference type="ARBA" id="ARBA00072040"/>
    </source>
</evidence>
<accession>A0AB40ARW5</accession>
<evidence type="ECO:0000313" key="29">
    <source>
        <dbReference type="Proteomes" id="UP001515500"/>
    </source>
</evidence>
<evidence type="ECO:0000256" key="18">
    <source>
        <dbReference type="ARBA" id="ARBA00023136"/>
    </source>
</evidence>
<gene>
    <name evidence="30" type="primary">LOC120253478</name>
</gene>
<evidence type="ECO:0000256" key="16">
    <source>
        <dbReference type="ARBA" id="ARBA00022840"/>
    </source>
</evidence>
<dbReference type="PROSITE" id="PS00108">
    <property type="entry name" value="PROTEIN_KINASE_ST"/>
    <property type="match status" value="1"/>
</dbReference>
<dbReference type="SUPFAM" id="SSF56112">
    <property type="entry name" value="Protein kinase-like (PK-like)"/>
    <property type="match status" value="1"/>
</dbReference>
<reference evidence="30" key="1">
    <citation type="submission" date="2025-08" db="UniProtKB">
        <authorList>
            <consortium name="RefSeq"/>
        </authorList>
    </citation>
    <scope>IDENTIFICATION</scope>
</reference>
<keyword evidence="16 26" id="KW-0067">ATP-binding</keyword>
<dbReference type="GO" id="GO:0005789">
    <property type="term" value="C:endoplasmic reticulum membrane"/>
    <property type="evidence" value="ECO:0007669"/>
    <property type="project" value="UniProtKB-SubCell"/>
</dbReference>
<dbReference type="GO" id="GO:0005524">
    <property type="term" value="F:ATP binding"/>
    <property type="evidence" value="ECO:0007669"/>
    <property type="project" value="UniProtKB-UniRule"/>
</dbReference>
<evidence type="ECO:0000256" key="13">
    <source>
        <dbReference type="ARBA" id="ARBA00022737"/>
    </source>
</evidence>
<evidence type="ECO:0000256" key="24">
    <source>
        <dbReference type="ARBA" id="ARBA00056628"/>
    </source>
</evidence>
<dbReference type="PROSITE" id="PS00107">
    <property type="entry name" value="PROTEIN_KINASE_ATP"/>
    <property type="match status" value="1"/>
</dbReference>
<evidence type="ECO:0000256" key="27">
    <source>
        <dbReference type="SAM" id="Phobius"/>
    </source>
</evidence>
<organism evidence="29 30">
    <name type="scientific">Dioscorea cayennensis subsp. rotundata</name>
    <name type="common">White Guinea yam</name>
    <name type="synonym">Dioscorea rotundata</name>
    <dbReference type="NCBI Taxonomy" id="55577"/>
    <lineage>
        <taxon>Eukaryota</taxon>
        <taxon>Viridiplantae</taxon>
        <taxon>Streptophyta</taxon>
        <taxon>Embryophyta</taxon>
        <taxon>Tracheophyta</taxon>
        <taxon>Spermatophyta</taxon>
        <taxon>Magnoliopsida</taxon>
        <taxon>Liliopsida</taxon>
        <taxon>Dioscoreales</taxon>
        <taxon>Dioscoreaceae</taxon>
        <taxon>Dioscorea</taxon>
    </lineage>
</organism>
<dbReference type="SMART" id="SM00365">
    <property type="entry name" value="LRR_SD22"/>
    <property type="match status" value="6"/>
</dbReference>
<dbReference type="PANTHER" id="PTHR27008">
    <property type="entry name" value="OS04G0122200 PROTEIN"/>
    <property type="match status" value="1"/>
</dbReference>
<comment type="catalytic activity">
    <reaction evidence="21">
        <text>L-threonyl-[protein] + ATP = O-phospho-L-threonyl-[protein] + ADP + H(+)</text>
        <dbReference type="Rhea" id="RHEA:46608"/>
        <dbReference type="Rhea" id="RHEA-COMP:11060"/>
        <dbReference type="Rhea" id="RHEA-COMP:11605"/>
        <dbReference type="ChEBI" id="CHEBI:15378"/>
        <dbReference type="ChEBI" id="CHEBI:30013"/>
        <dbReference type="ChEBI" id="CHEBI:30616"/>
        <dbReference type="ChEBI" id="CHEBI:61977"/>
        <dbReference type="ChEBI" id="CHEBI:456216"/>
        <dbReference type="EC" id="2.7.11.1"/>
    </reaction>
</comment>
<dbReference type="Gene3D" id="3.80.10.10">
    <property type="entry name" value="Ribonuclease Inhibitor"/>
    <property type="match status" value="3"/>
</dbReference>
<keyword evidence="20" id="KW-0325">Glycoprotein</keyword>
<feature type="domain" description="Protein kinase" evidence="28">
    <location>
        <begin position="722"/>
        <end position="1018"/>
    </location>
</feature>
<evidence type="ECO:0000256" key="10">
    <source>
        <dbReference type="ARBA" id="ARBA00022679"/>
    </source>
</evidence>
<name>A0AB40ARW5_DIOCR</name>
<evidence type="ECO:0000256" key="26">
    <source>
        <dbReference type="PROSITE-ProRule" id="PRU10141"/>
    </source>
</evidence>
<dbReference type="InterPro" id="IPR055414">
    <property type="entry name" value="LRR_R13L4/SHOC2-like"/>
</dbReference>
<dbReference type="Proteomes" id="UP001515500">
    <property type="component" value="Unplaced"/>
</dbReference>
<evidence type="ECO:0000256" key="15">
    <source>
        <dbReference type="ARBA" id="ARBA00022777"/>
    </source>
</evidence>
<dbReference type="Pfam" id="PF08263">
    <property type="entry name" value="LRRNT_2"/>
    <property type="match status" value="1"/>
</dbReference>
<keyword evidence="10" id="KW-0808">Transferase</keyword>
<dbReference type="FunFam" id="1.10.510.10:FF:000358">
    <property type="entry name" value="Putative leucine-rich repeat receptor-like serine/threonine-protein kinase"/>
    <property type="match status" value="1"/>
</dbReference>
<evidence type="ECO:0000256" key="20">
    <source>
        <dbReference type="ARBA" id="ARBA00023180"/>
    </source>
</evidence>
<dbReference type="Pfam" id="PF07714">
    <property type="entry name" value="PK_Tyr_Ser-Thr"/>
    <property type="match status" value="1"/>
</dbReference>
<evidence type="ECO:0000259" key="28">
    <source>
        <dbReference type="PROSITE" id="PS50011"/>
    </source>
</evidence>
<dbReference type="SUPFAM" id="SSF52058">
    <property type="entry name" value="L domain-like"/>
    <property type="match status" value="2"/>
</dbReference>
<dbReference type="AlphaFoldDB" id="A0AB40ARW5"/>
<dbReference type="InterPro" id="IPR032675">
    <property type="entry name" value="LRR_dom_sf"/>
</dbReference>
<dbReference type="InterPro" id="IPR051809">
    <property type="entry name" value="Plant_receptor-like_S/T_kinase"/>
</dbReference>
<evidence type="ECO:0000256" key="21">
    <source>
        <dbReference type="ARBA" id="ARBA00047899"/>
    </source>
</evidence>
<dbReference type="GO" id="GO:0004674">
    <property type="term" value="F:protein serine/threonine kinase activity"/>
    <property type="evidence" value="ECO:0007669"/>
    <property type="project" value="UniProtKB-KW"/>
</dbReference>
<dbReference type="FunFam" id="3.80.10.10:FF:001158">
    <property type="entry name" value="Leucine-rich repeat protein kinase family protein"/>
    <property type="match status" value="1"/>
</dbReference>
<dbReference type="Pfam" id="PF23598">
    <property type="entry name" value="LRR_14"/>
    <property type="match status" value="1"/>
</dbReference>
<proteinExistence type="inferred from homology"/>
<evidence type="ECO:0000256" key="7">
    <source>
        <dbReference type="ARBA" id="ARBA00022527"/>
    </source>
</evidence>
<protein>
    <recommendedName>
        <fullName evidence="25">Receptor kinase-like protein Xa21</fullName>
        <ecNumber evidence="5">2.7.11.1</ecNumber>
    </recommendedName>
</protein>
<sequence>MDFVLDPAKLVPLAIILFHHLNSLVQYEAASTWGYNTDHHALMEFKNGVASTGDHLATVLSSWNDKIHFCDWQGITCNQNSRRHQQRVTALSLPSQRLTGSLSPYLGNLSYLQELNLGNNFLQGEIPQELGKLSLLRILNVTDNHFGGQIPSNISNCKALTHLDLGNNELQGEIPMEITKLSKLKTLHLLVNNLTGPIPQSIGNLSSLTTLTMGRNTLSGSLPAGIGMIPQLQFLQIAENQLHGVIPPSIYNLSSLTFIALATNKLQGSLPPDIGQLLPNLSTLYLGDNQITGSIPASITNLSSLANLDLAYNNFTGPVPTDLGRLSNLVWFNLEGNQLGFRDKYGLDFITSLSNCTSLETLDIYNNNFESQLPISVANLSTRLSMLILAGNKIHGHIHEGITNLVSLTVLRLENNDLQGPLPITIGRLENLQLLSASSNKLSGQIPSSIGNLTQLIDLRLADNLLQGGIPSTLGNCKILQLFDLSENMLNGTIPPQVIGIPSLEIFFGVSGNSITGSLPAEVGKLQHLREIDLSENRISGEIPGALGDCQSLEYLHMQGNIFQGVIPISLNNLKAIQYLDLSRNKLSGRIPEYLGKLHFLAYLNLSSNNLEGLVPQSGVFEIASAISIQGNTNLCGGAGFLRLPACPNEISINKRSKRSKWVIVLVVCVSSGVTLLSCLGVIFYCRKRSTERLPSPTVASLLVESYMTISYKELFDATDGFSVANIVGEGSYGTVYKGILGNRGTMIAVKVLNLQQQQGAAISFLRECEALRHIRHRNLIKILTTCSSIDLNGQEFQALIYEFMSNGSLEEWLHPDITRLQDRKVLQIIDRLNISIDVATALDYLHHQCQAPIVHCDLKPSNILLDDDMTAHVSDFGLAKILLSNVQEATETIGVKGSIGYVPPEYGMGSGVSIKGDVYSYGILLLEIFTGKRPTDNMFTGGFTLHSMAEKAYPDQLLEIIDPQLLTQGEKPSNSRMQECLASVIGISLSCTKESPGERMEIKYVARNMQAIREGFLKGMD</sequence>
<keyword evidence="14 26" id="KW-0547">Nucleotide-binding</keyword>
<dbReference type="GeneID" id="120253478"/>
<evidence type="ECO:0000256" key="19">
    <source>
        <dbReference type="ARBA" id="ARBA00023170"/>
    </source>
</evidence>
<evidence type="ECO:0000256" key="14">
    <source>
        <dbReference type="ARBA" id="ARBA00022741"/>
    </source>
</evidence>
<comment type="function">
    <text evidence="24">The processed protein kinase Xa21 chain released by protein cleavage after X.oryzae pv. oryzae protein Ax21 detection translocates into the nucleus where it can bind and regulate WRKY62, a transcription factor. Confers resistance to the bacterial pathogen X.oryzae pv. oryzae (Xoo).</text>
</comment>
<keyword evidence="15" id="KW-0418">Kinase</keyword>
<dbReference type="InterPro" id="IPR003591">
    <property type="entry name" value="Leu-rich_rpt_typical-subtyp"/>
</dbReference>
<dbReference type="InterPro" id="IPR011009">
    <property type="entry name" value="Kinase-like_dom_sf"/>
</dbReference>
<evidence type="ECO:0000256" key="4">
    <source>
        <dbReference type="ARBA" id="ARBA00008684"/>
    </source>
</evidence>